<dbReference type="CDD" id="cd00531">
    <property type="entry name" value="NTF2_like"/>
    <property type="match status" value="1"/>
</dbReference>
<dbReference type="InterPro" id="IPR032710">
    <property type="entry name" value="NTF2-like_dom_sf"/>
</dbReference>
<organism evidence="2 3">
    <name type="scientific">Gryllotalpicola reticulitermitis</name>
    <dbReference type="NCBI Taxonomy" id="1184153"/>
    <lineage>
        <taxon>Bacteria</taxon>
        <taxon>Bacillati</taxon>
        <taxon>Actinomycetota</taxon>
        <taxon>Actinomycetes</taxon>
        <taxon>Micrococcales</taxon>
        <taxon>Microbacteriaceae</taxon>
        <taxon>Gryllotalpicola</taxon>
    </lineage>
</organism>
<comment type="caution">
    <text evidence="2">The sequence shown here is derived from an EMBL/GenBank/DDBJ whole genome shotgun (WGS) entry which is preliminary data.</text>
</comment>
<dbReference type="EMBL" id="JBHSCN010000005">
    <property type="protein sequence ID" value="MFC4243396.1"/>
    <property type="molecule type" value="Genomic_DNA"/>
</dbReference>
<protein>
    <submittedName>
        <fullName evidence="2">Nuclear transport factor 2 family protein</fullName>
    </submittedName>
</protein>
<evidence type="ECO:0000259" key="1">
    <source>
        <dbReference type="Pfam" id="PF13577"/>
    </source>
</evidence>
<dbReference type="RefSeq" id="WP_390228427.1">
    <property type="nucleotide sequence ID" value="NZ_JBHSCN010000005.1"/>
</dbReference>
<accession>A0ABV8Q7E7</accession>
<gene>
    <name evidence="2" type="ORF">ACFOYW_08425</name>
</gene>
<dbReference type="InterPro" id="IPR037401">
    <property type="entry name" value="SnoaL-like"/>
</dbReference>
<feature type="domain" description="SnoaL-like" evidence="1">
    <location>
        <begin position="4"/>
        <end position="126"/>
    </location>
</feature>
<dbReference type="SUPFAM" id="SSF54427">
    <property type="entry name" value="NTF2-like"/>
    <property type="match status" value="1"/>
</dbReference>
<dbReference type="Pfam" id="PF13577">
    <property type="entry name" value="SnoaL_4"/>
    <property type="match status" value="1"/>
</dbReference>
<sequence length="144" mass="15705">MPSAERAIENLIARYAFLVDDGDFTGLGELLDAAEFNLGTAAARGKADIEELAAAVLQTYPDGTPRTRHVTTNLIIEVDADAGTASSRSYFTVFQQTDDLPLQPVASGRYRDAFELYHGQWRFAAREVSTDLVGDTSHHVKQAS</sequence>
<dbReference type="Proteomes" id="UP001595900">
    <property type="component" value="Unassembled WGS sequence"/>
</dbReference>
<reference evidence="3" key="1">
    <citation type="journal article" date="2019" name="Int. J. Syst. Evol. Microbiol.">
        <title>The Global Catalogue of Microorganisms (GCM) 10K type strain sequencing project: providing services to taxonomists for standard genome sequencing and annotation.</title>
        <authorList>
            <consortium name="The Broad Institute Genomics Platform"/>
            <consortium name="The Broad Institute Genome Sequencing Center for Infectious Disease"/>
            <person name="Wu L."/>
            <person name="Ma J."/>
        </authorList>
    </citation>
    <scope>NUCLEOTIDE SEQUENCE [LARGE SCALE GENOMIC DNA]</scope>
    <source>
        <strain evidence="3">CGMCC 1.10363</strain>
    </source>
</reference>
<keyword evidence="3" id="KW-1185">Reference proteome</keyword>
<name>A0ABV8Q7E7_9MICO</name>
<dbReference type="Gene3D" id="3.10.450.50">
    <property type="match status" value="1"/>
</dbReference>
<evidence type="ECO:0000313" key="3">
    <source>
        <dbReference type="Proteomes" id="UP001595900"/>
    </source>
</evidence>
<proteinExistence type="predicted"/>
<evidence type="ECO:0000313" key="2">
    <source>
        <dbReference type="EMBL" id="MFC4243396.1"/>
    </source>
</evidence>